<dbReference type="Gene3D" id="1.25.40.80">
    <property type="match status" value="1"/>
</dbReference>
<dbReference type="AlphaFoldDB" id="A0AAW7XPF6"/>
<dbReference type="Gene3D" id="1.10.10.1710">
    <property type="entry name" value="Deoxyribodipyrimidine photolyase-related"/>
    <property type="match status" value="1"/>
</dbReference>
<evidence type="ECO:0000313" key="2">
    <source>
        <dbReference type="Proteomes" id="UP001169862"/>
    </source>
</evidence>
<dbReference type="Proteomes" id="UP001169862">
    <property type="component" value="Unassembled WGS sequence"/>
</dbReference>
<sequence length="529" mass="60842">MADPLSPITGNIRTLHIVLGDQLNEDSSLWDGFDPSQDAALMAEVIEESLPSTTQQDNGLAISSKQRTLLFFSAMRHFAQQMTRNNIPLIYWDIPHKIVSLSDALKQTCEHCSPTNIKAVLPGDYRVYNALNSWAKRESRSIEWLEDTHFLAQKGEFKQWMSKRKKPIMEYWYRHLRQRKHLLMDNKKPEGGQWNFDADNRKSFGKAGPTNLPTPPTFSPDPITLQAQKDIEKHLSDLPGTLEDFNWPVTRSQALEALDSFINTRLASFGDHQDAMWTNEQTLFHSLLSSSLNLKLINPQEVVEAALVHYQAGHAPINAVEGFIRQIVGWREYVRGLYWYHRADWLTWNALEANQPLPDFYWTGKTHMHCMNQSITQVLQTGYGHHIQRLMVTGLFSLLYGVNPKAIHQWYLGFFVDAIAWVEVPNTLGMSQYADGGIVGSKPYIASGNYINKMSNYCKHCRYNPKKSSGDDACPFTTLYWNFVDKHQERLSKNPRLAMQVKHWSNKAPNEQQAIKEQTLWLVNHIQDI</sequence>
<dbReference type="SUPFAM" id="SSF48173">
    <property type="entry name" value="Cryptochrome/photolyase FAD-binding domain"/>
    <property type="match status" value="1"/>
</dbReference>
<dbReference type="Gene3D" id="1.10.579.10">
    <property type="entry name" value="DNA Cyclobutane Dipyrimidine Photolyase, subunit A, domain 3"/>
    <property type="match status" value="1"/>
</dbReference>
<dbReference type="Pfam" id="PF04244">
    <property type="entry name" value="DPRP"/>
    <property type="match status" value="1"/>
</dbReference>
<dbReference type="PANTHER" id="PTHR38657">
    <property type="entry name" value="SLR1343 PROTEIN"/>
    <property type="match status" value="1"/>
</dbReference>
<reference evidence="1" key="1">
    <citation type="submission" date="2023-07" db="EMBL/GenBank/DDBJ databases">
        <title>Genome content predicts the carbon catabolic preferences of heterotrophic bacteria.</title>
        <authorList>
            <person name="Gralka M."/>
        </authorList>
    </citation>
    <scope>NUCLEOTIDE SEQUENCE</scope>
    <source>
        <strain evidence="1">I2M16</strain>
    </source>
</reference>
<dbReference type="RefSeq" id="WP_303552201.1">
    <property type="nucleotide sequence ID" value="NZ_JAUOPG010000013.1"/>
</dbReference>
<dbReference type="EMBL" id="JAUOPG010000013">
    <property type="protein sequence ID" value="MDO6455179.1"/>
    <property type="molecule type" value="Genomic_DNA"/>
</dbReference>
<accession>A0AAW7XPF6</accession>
<dbReference type="Gene3D" id="3.40.50.620">
    <property type="entry name" value="HUPs"/>
    <property type="match status" value="1"/>
</dbReference>
<proteinExistence type="predicted"/>
<dbReference type="InterPro" id="IPR007357">
    <property type="entry name" value="PhrB-like"/>
</dbReference>
<gene>
    <name evidence="1" type="ORF">Q4490_16575</name>
</gene>
<dbReference type="PANTHER" id="PTHR38657:SF1">
    <property type="entry name" value="SLR1343 PROTEIN"/>
    <property type="match status" value="1"/>
</dbReference>
<name>A0AAW7XPF6_9GAMM</name>
<protein>
    <submittedName>
        <fullName evidence="1">Cryptochrome/photolyase family protein</fullName>
    </submittedName>
</protein>
<dbReference type="InterPro" id="IPR052551">
    <property type="entry name" value="UV-DNA_repair_photolyase"/>
</dbReference>
<evidence type="ECO:0000313" key="1">
    <source>
        <dbReference type="EMBL" id="MDO6455179.1"/>
    </source>
</evidence>
<dbReference type="InterPro" id="IPR014729">
    <property type="entry name" value="Rossmann-like_a/b/a_fold"/>
</dbReference>
<comment type="caution">
    <text evidence="1">The sequence shown here is derived from an EMBL/GenBank/DDBJ whole genome shotgun (WGS) entry which is preliminary data.</text>
</comment>
<dbReference type="InterPro" id="IPR036134">
    <property type="entry name" value="Crypto/Photolyase_FAD-like_sf"/>
</dbReference>
<organism evidence="1 2">
    <name type="scientific">Neptunomonas phycophila</name>
    <dbReference type="NCBI Taxonomy" id="1572645"/>
    <lineage>
        <taxon>Bacteria</taxon>
        <taxon>Pseudomonadati</taxon>
        <taxon>Pseudomonadota</taxon>
        <taxon>Gammaproteobacteria</taxon>
        <taxon>Oceanospirillales</taxon>
        <taxon>Oceanospirillaceae</taxon>
        <taxon>Neptunomonas</taxon>
    </lineage>
</organism>